<dbReference type="PANTHER" id="PTHR14614">
    <property type="entry name" value="HEPATOCELLULAR CARCINOMA-ASSOCIATED ANTIGEN"/>
    <property type="match status" value="1"/>
</dbReference>
<dbReference type="InterPro" id="IPR029063">
    <property type="entry name" value="SAM-dependent_MTases_sf"/>
</dbReference>
<protein>
    <submittedName>
        <fullName evidence="1">Uncharacterized protein</fullName>
    </submittedName>
</protein>
<dbReference type="Gene3D" id="3.40.50.150">
    <property type="entry name" value="Vaccinia Virus protein VP39"/>
    <property type="match status" value="1"/>
</dbReference>
<accession>A0A2K9NV62</accession>
<sequence length="228" mass="25802">MKSHFGYIYPTKNVSVLDLDMTTIRDLDESIDILCAHFGEDDQDQSLAEEHCPYFGVLWEAGIGLSQFLTPQMCEGKKILEIGCGLALPSFVATRFGGDVIATDFHADVPLFLEKNQAGNQIKFQYEVMNWRSEIERTKNTLGTFDLVLGSDILYESQHPLQVAQALIAFLNPGGKIILSDPGRAYIQKFVSSMRELGYPEEMKTMRVNARFTPKQVDREIFLFEFKA</sequence>
<reference evidence="1 2" key="1">
    <citation type="submission" date="2018-01" db="EMBL/GenBank/DDBJ databases">
        <title>Complete genome sequence of Bacteriovorax stolpii DSM12778.</title>
        <authorList>
            <person name="Tang B."/>
            <person name="Chang J."/>
        </authorList>
    </citation>
    <scope>NUCLEOTIDE SEQUENCE [LARGE SCALE GENOMIC DNA]</scope>
    <source>
        <strain evidence="1 2">DSM 12778</strain>
    </source>
</reference>
<gene>
    <name evidence="1" type="ORF">C0V70_15035</name>
</gene>
<dbReference type="RefSeq" id="WP_102244687.1">
    <property type="nucleotide sequence ID" value="NZ_CP025704.1"/>
</dbReference>
<dbReference type="OrthoDB" id="264333at2"/>
<dbReference type="Proteomes" id="UP000235584">
    <property type="component" value="Chromosome"/>
</dbReference>
<keyword evidence="2" id="KW-1185">Reference proteome</keyword>
<dbReference type="EMBL" id="CP025704">
    <property type="protein sequence ID" value="AUN99396.1"/>
    <property type="molecule type" value="Genomic_DNA"/>
</dbReference>
<dbReference type="AlphaFoldDB" id="A0A2K9NV62"/>
<dbReference type="KEGG" id="bsto:C0V70_15035"/>
<name>A0A2K9NV62_BACTC</name>
<dbReference type="SUPFAM" id="SSF53335">
    <property type="entry name" value="S-adenosyl-L-methionine-dependent methyltransferases"/>
    <property type="match status" value="1"/>
</dbReference>
<organism evidence="1 2">
    <name type="scientific">Bacteriovorax stolpii</name>
    <name type="common">Bdellovibrio stolpii</name>
    <dbReference type="NCBI Taxonomy" id="960"/>
    <lineage>
        <taxon>Bacteria</taxon>
        <taxon>Pseudomonadati</taxon>
        <taxon>Bdellovibrionota</taxon>
        <taxon>Bacteriovoracia</taxon>
        <taxon>Bacteriovoracales</taxon>
        <taxon>Bacteriovoracaceae</taxon>
        <taxon>Bacteriovorax</taxon>
    </lineage>
</organism>
<dbReference type="CDD" id="cd02440">
    <property type="entry name" value="AdoMet_MTases"/>
    <property type="match status" value="1"/>
</dbReference>
<evidence type="ECO:0000313" key="1">
    <source>
        <dbReference type="EMBL" id="AUN99396.1"/>
    </source>
</evidence>
<proteinExistence type="predicted"/>
<evidence type="ECO:0000313" key="2">
    <source>
        <dbReference type="Proteomes" id="UP000235584"/>
    </source>
</evidence>
<dbReference type="Pfam" id="PF10294">
    <property type="entry name" value="Methyltransf_16"/>
    <property type="match status" value="1"/>
</dbReference>
<dbReference type="InterPro" id="IPR019410">
    <property type="entry name" value="Methyltransf_16"/>
</dbReference>